<keyword evidence="8" id="KW-1185">Reference proteome</keyword>
<evidence type="ECO:0000256" key="2">
    <source>
        <dbReference type="PROSITE-ProRule" id="PRU00176"/>
    </source>
</evidence>
<dbReference type="GO" id="GO:0003723">
    <property type="term" value="F:RNA binding"/>
    <property type="evidence" value="ECO:0007669"/>
    <property type="project" value="UniProtKB-UniRule"/>
</dbReference>
<gene>
    <name evidence="7" type="ORF">CcCBS67573_g02964</name>
</gene>
<dbReference type="InterPro" id="IPR035979">
    <property type="entry name" value="RBD_domain_sf"/>
</dbReference>
<dbReference type="OrthoDB" id="377209at2759"/>
<dbReference type="GO" id="GO:0006396">
    <property type="term" value="P:RNA processing"/>
    <property type="evidence" value="ECO:0007669"/>
    <property type="project" value="InterPro"/>
</dbReference>
<evidence type="ECO:0000256" key="1">
    <source>
        <dbReference type="ARBA" id="ARBA00022884"/>
    </source>
</evidence>
<evidence type="ECO:0000256" key="3">
    <source>
        <dbReference type="SAM" id="MobiDB-lite"/>
    </source>
</evidence>
<dbReference type="Pfam" id="PF00076">
    <property type="entry name" value="RRM_1"/>
    <property type="match status" value="1"/>
</dbReference>
<dbReference type="InterPro" id="IPR008942">
    <property type="entry name" value="ENTH_VHS"/>
</dbReference>
<evidence type="ECO:0000259" key="6">
    <source>
        <dbReference type="PROSITE" id="PS51391"/>
    </source>
</evidence>
<dbReference type="SMART" id="SM00648">
    <property type="entry name" value="SWAP"/>
    <property type="match status" value="1"/>
</dbReference>
<keyword evidence="1 2" id="KW-0694">RNA-binding</keyword>
<dbReference type="Gene3D" id="1.25.40.90">
    <property type="match status" value="1"/>
</dbReference>
<dbReference type="PROSITE" id="PS51391">
    <property type="entry name" value="CID"/>
    <property type="match status" value="1"/>
</dbReference>
<dbReference type="Gene3D" id="1.10.10.790">
    <property type="entry name" value="Surp module"/>
    <property type="match status" value="1"/>
</dbReference>
<feature type="region of interest" description="Disordered" evidence="3">
    <location>
        <begin position="455"/>
        <end position="516"/>
    </location>
</feature>
<evidence type="ECO:0000259" key="4">
    <source>
        <dbReference type="PROSITE" id="PS50102"/>
    </source>
</evidence>
<feature type="region of interest" description="Disordered" evidence="3">
    <location>
        <begin position="210"/>
        <end position="231"/>
    </location>
</feature>
<accession>A0A507FL61</accession>
<dbReference type="InterPro" id="IPR006569">
    <property type="entry name" value="CID_dom"/>
</dbReference>
<feature type="domain" description="RRM" evidence="4">
    <location>
        <begin position="235"/>
        <end position="317"/>
    </location>
</feature>
<feature type="compositionally biased region" description="Basic residues" evidence="3">
    <location>
        <begin position="486"/>
        <end position="496"/>
    </location>
</feature>
<dbReference type="GO" id="GO:0005634">
    <property type="term" value="C:nucleus"/>
    <property type="evidence" value="ECO:0007669"/>
    <property type="project" value="TreeGrafter"/>
</dbReference>
<sequence>MRKAPPPPPPPKQQTAFKPELVQNEADHFLSRLGALNDAQTEADTDEYFEQFQAQLLNEASVSTSVVSAVKKTPFQLKKEAEEAKRKRDEEEAARALKEFTASFEDDTIATPMSVPGFSARNRSFGKTWVKAAPAASDEVTSSSEDLLYRPHLNLQLHGEGHQSQSTQFSNSTQNQSHHHSMNQREAQYQAQNTQKTRQLDAFLEEIKTAQSSNAPRASQHAQVGSHDTGDKSTTNLFISNLNQSSSEQAVLRFFAVYGPIGSVKIMWPRTQEELDRGRNTGFVGFMHRRDAESALKGVDGVGVLDGRVLRVGWGKAVPLPPKPIFELNPDTRAAETGLPFNAQVPSVSLGSRKNVGPPPRPEVRIIIPEDLPTLMRIHRTIEFVLLHGPGFEAMLMEKEVGNRDYTFLSDHTHPEHHYYRWKLFSLLHGDSKLNWRLKPFCMYDEGALWIPPPIPFDENGESNITDTDTASSDSDSSSDSESQRRQRAAKRRRQSSHQQSRSNQPPIPKQYLPRHKQRLQTRLRTLQNTRTSIARAMLFCLSHATTNPQEIATTITESLLHPRTPLLPAKIARLHLVSDILHNSASPHVQHAWKYRGLFEKALPRVFRHFGECWSGVDARLRAEQWRRAVFGVISVWEKWSVFDVRFLDGLKLAFQEGATGSKDLKEGNESHPQSNEGDLDNDVDGAPMDFDTAVAEVDEIEASKSAGFKPIESSPGPISSSKFAPIGGIVRGPAFVPSSTATASVAAASVAAKPAMPKKVNRVVAGAASAFQDDTDESE</sequence>
<feature type="region of interest" description="Disordered" evidence="3">
    <location>
        <begin position="663"/>
        <end position="685"/>
    </location>
</feature>
<feature type="compositionally biased region" description="Polar residues" evidence="3">
    <location>
        <begin position="185"/>
        <end position="195"/>
    </location>
</feature>
<feature type="compositionally biased region" description="Polar residues" evidence="3">
    <location>
        <begin position="210"/>
        <end position="223"/>
    </location>
</feature>
<dbReference type="SUPFAM" id="SSF109905">
    <property type="entry name" value="Surp module (SWAP domain)"/>
    <property type="match status" value="1"/>
</dbReference>
<comment type="caution">
    <text evidence="7">The sequence shown here is derived from an EMBL/GenBank/DDBJ whole genome shotgun (WGS) entry which is preliminary data.</text>
</comment>
<proteinExistence type="predicted"/>
<evidence type="ECO:0000259" key="5">
    <source>
        <dbReference type="PROSITE" id="PS50128"/>
    </source>
</evidence>
<dbReference type="Pfam" id="PF01805">
    <property type="entry name" value="Surp"/>
    <property type="match status" value="1"/>
</dbReference>
<feature type="domain" description="SURP motif" evidence="5">
    <location>
        <begin position="377"/>
        <end position="420"/>
    </location>
</feature>
<dbReference type="SMART" id="SM00582">
    <property type="entry name" value="RPR"/>
    <property type="match status" value="1"/>
</dbReference>
<dbReference type="EMBL" id="QEAP01000069">
    <property type="protein sequence ID" value="TPX75757.1"/>
    <property type="molecule type" value="Genomic_DNA"/>
</dbReference>
<dbReference type="Gene3D" id="3.30.70.330">
    <property type="match status" value="1"/>
</dbReference>
<organism evidence="7 8">
    <name type="scientific">Chytriomyces confervae</name>
    <dbReference type="NCBI Taxonomy" id="246404"/>
    <lineage>
        <taxon>Eukaryota</taxon>
        <taxon>Fungi</taxon>
        <taxon>Fungi incertae sedis</taxon>
        <taxon>Chytridiomycota</taxon>
        <taxon>Chytridiomycota incertae sedis</taxon>
        <taxon>Chytridiomycetes</taxon>
        <taxon>Chytridiales</taxon>
        <taxon>Chytriomycetaceae</taxon>
        <taxon>Chytriomyces</taxon>
    </lineage>
</organism>
<evidence type="ECO:0000313" key="7">
    <source>
        <dbReference type="EMBL" id="TPX75757.1"/>
    </source>
</evidence>
<dbReference type="InterPro" id="IPR051485">
    <property type="entry name" value="SR-CTD_assoc_factor"/>
</dbReference>
<dbReference type="InterPro" id="IPR000061">
    <property type="entry name" value="Surp"/>
</dbReference>
<dbReference type="PROSITE" id="PS50128">
    <property type="entry name" value="SURP"/>
    <property type="match status" value="1"/>
</dbReference>
<name>A0A507FL61_9FUNG</name>
<dbReference type="InterPro" id="IPR000504">
    <property type="entry name" value="RRM_dom"/>
</dbReference>
<dbReference type="STRING" id="246404.A0A507FL61"/>
<feature type="region of interest" description="Disordered" evidence="3">
    <location>
        <begin position="159"/>
        <end position="195"/>
    </location>
</feature>
<dbReference type="InterPro" id="IPR035967">
    <property type="entry name" value="SWAP/Surp_sf"/>
</dbReference>
<dbReference type="Proteomes" id="UP000320333">
    <property type="component" value="Unassembled WGS sequence"/>
</dbReference>
<dbReference type="SUPFAM" id="SSF54928">
    <property type="entry name" value="RNA-binding domain, RBD"/>
    <property type="match status" value="1"/>
</dbReference>
<dbReference type="InterPro" id="IPR012677">
    <property type="entry name" value="Nucleotide-bd_a/b_plait_sf"/>
</dbReference>
<dbReference type="PANTHER" id="PTHR23140">
    <property type="entry name" value="RNA PROCESSING PROTEIN LD23810P"/>
    <property type="match status" value="1"/>
</dbReference>
<reference evidence="7 8" key="1">
    <citation type="journal article" date="2019" name="Sci. Rep.">
        <title>Comparative genomics of chytrid fungi reveal insights into the obligate biotrophic and pathogenic lifestyle of Synchytrium endobioticum.</title>
        <authorList>
            <person name="van de Vossenberg B.T.L.H."/>
            <person name="Warris S."/>
            <person name="Nguyen H.D.T."/>
            <person name="van Gent-Pelzer M.P.E."/>
            <person name="Joly D.L."/>
            <person name="van de Geest H.C."/>
            <person name="Bonants P.J.M."/>
            <person name="Smith D.S."/>
            <person name="Levesque C.A."/>
            <person name="van der Lee T.A.J."/>
        </authorList>
    </citation>
    <scope>NUCLEOTIDE SEQUENCE [LARGE SCALE GENOMIC DNA]</scope>
    <source>
        <strain evidence="7 8">CBS 675.73</strain>
    </source>
</reference>
<feature type="domain" description="CID" evidence="6">
    <location>
        <begin position="512"/>
        <end position="660"/>
    </location>
</feature>
<dbReference type="SMART" id="SM00360">
    <property type="entry name" value="RRM"/>
    <property type="match status" value="1"/>
</dbReference>
<dbReference type="PANTHER" id="PTHR23140:SF0">
    <property type="entry name" value="U2 SNRNP-ASSOCIATED SURP MOTIF-CONTAINING PROTEIN"/>
    <property type="match status" value="1"/>
</dbReference>
<dbReference type="PROSITE" id="PS50102">
    <property type="entry name" value="RRM"/>
    <property type="match status" value="1"/>
</dbReference>
<evidence type="ECO:0008006" key="9">
    <source>
        <dbReference type="Google" id="ProtNLM"/>
    </source>
</evidence>
<feature type="compositionally biased region" description="Low complexity" evidence="3">
    <location>
        <begin position="466"/>
        <end position="481"/>
    </location>
</feature>
<protein>
    <recommendedName>
        <fullName evidence="9">U2 snRNP-associated SURP motif-containing protein</fullName>
    </recommendedName>
</protein>
<dbReference type="AlphaFoldDB" id="A0A507FL61"/>
<feature type="compositionally biased region" description="Low complexity" evidence="3">
    <location>
        <begin position="162"/>
        <end position="176"/>
    </location>
</feature>
<dbReference type="Pfam" id="PF04818">
    <property type="entry name" value="CID"/>
    <property type="match status" value="1"/>
</dbReference>
<evidence type="ECO:0000313" key="8">
    <source>
        <dbReference type="Proteomes" id="UP000320333"/>
    </source>
</evidence>